<dbReference type="PANTHER" id="PTHR43499:SF1">
    <property type="entry name" value="ABC TRANSPORTER I FAMILY MEMBER 1"/>
    <property type="match status" value="1"/>
</dbReference>
<sequence length="215" mass="23485">MIAKNLQIVRGDLLLSDPLDFTVESGQILHVQGHNGAGKTTLLMMLAGLLPVVGGSTLLWADAKPSAWPVLYIGHRMGINSTLSVRQNLEFLHALNSETLIQLPSALEAVGLVGYEDTPVAQLSSGQKRRVALARLWLTSLSSELWLLDEPLTALDQVMVERLCQQLQAHTKRGGRVILTSHQSLTIPCQILNLAEYSASAFIEDDSLLSNEDRI</sequence>
<dbReference type="NCBIfam" id="NF010061">
    <property type="entry name" value="PRK13538.1"/>
    <property type="match status" value="1"/>
</dbReference>
<keyword evidence="2" id="KW-0547">Nucleotide-binding</keyword>
<keyword evidence="4" id="KW-0067">ATP-binding</keyword>
<dbReference type="PROSITE" id="PS00211">
    <property type="entry name" value="ABC_TRANSPORTER_1"/>
    <property type="match status" value="1"/>
</dbReference>
<keyword evidence="5" id="KW-1278">Translocase</keyword>
<evidence type="ECO:0000256" key="1">
    <source>
        <dbReference type="ARBA" id="ARBA00022448"/>
    </source>
</evidence>
<proteinExistence type="predicted"/>
<name>A0A345PBG5_9GAMM</name>
<gene>
    <name evidence="8" type="ORF">HYN46_08610</name>
</gene>
<evidence type="ECO:0000313" key="8">
    <source>
        <dbReference type="EMBL" id="AXI04624.1"/>
    </source>
</evidence>
<evidence type="ECO:0000256" key="3">
    <source>
        <dbReference type="ARBA" id="ARBA00022748"/>
    </source>
</evidence>
<accession>A0A345PBG5</accession>
<dbReference type="AlphaFoldDB" id="A0A345PBG5"/>
<dbReference type="InterPro" id="IPR027417">
    <property type="entry name" value="P-loop_NTPase"/>
</dbReference>
<evidence type="ECO:0000256" key="4">
    <source>
        <dbReference type="ARBA" id="ARBA00022840"/>
    </source>
</evidence>
<dbReference type="InterPro" id="IPR005895">
    <property type="entry name" value="ABC_transptr_haem_export_CcmA"/>
</dbReference>
<protein>
    <submittedName>
        <fullName evidence="8">Cytochrome c biogenesis heme-transporting ATPase CcmA</fullName>
    </submittedName>
</protein>
<organism evidence="8 9">
    <name type="scientific">Aquirhabdus parva</name>
    <dbReference type="NCBI Taxonomy" id="2283318"/>
    <lineage>
        <taxon>Bacteria</taxon>
        <taxon>Pseudomonadati</taxon>
        <taxon>Pseudomonadota</taxon>
        <taxon>Gammaproteobacteria</taxon>
        <taxon>Moraxellales</taxon>
        <taxon>Moraxellaceae</taxon>
        <taxon>Aquirhabdus</taxon>
    </lineage>
</organism>
<dbReference type="GO" id="GO:0022857">
    <property type="term" value="F:transmembrane transporter activity"/>
    <property type="evidence" value="ECO:0007669"/>
    <property type="project" value="InterPro"/>
</dbReference>
<dbReference type="Proteomes" id="UP000253940">
    <property type="component" value="Chromosome"/>
</dbReference>
<feature type="domain" description="ABC transporter" evidence="7">
    <location>
        <begin position="1"/>
        <end position="215"/>
    </location>
</feature>
<keyword evidence="1" id="KW-0813">Transport</keyword>
<dbReference type="EMBL" id="CP031222">
    <property type="protein sequence ID" value="AXI04624.1"/>
    <property type="molecule type" value="Genomic_DNA"/>
</dbReference>
<evidence type="ECO:0000256" key="2">
    <source>
        <dbReference type="ARBA" id="ARBA00022741"/>
    </source>
</evidence>
<evidence type="ECO:0000259" key="7">
    <source>
        <dbReference type="PROSITE" id="PS50893"/>
    </source>
</evidence>
<dbReference type="InterPro" id="IPR003439">
    <property type="entry name" value="ABC_transporter-like_ATP-bd"/>
</dbReference>
<dbReference type="SUPFAM" id="SSF52540">
    <property type="entry name" value="P-loop containing nucleoside triphosphate hydrolases"/>
    <property type="match status" value="1"/>
</dbReference>
<dbReference type="GO" id="GO:0005524">
    <property type="term" value="F:ATP binding"/>
    <property type="evidence" value="ECO:0007669"/>
    <property type="project" value="UniProtKB-KW"/>
</dbReference>
<dbReference type="NCBIfam" id="TIGR01189">
    <property type="entry name" value="ccmA"/>
    <property type="match status" value="1"/>
</dbReference>
<dbReference type="OrthoDB" id="9800654at2"/>
<dbReference type="SMART" id="SM00382">
    <property type="entry name" value="AAA"/>
    <property type="match status" value="1"/>
</dbReference>
<evidence type="ECO:0000256" key="6">
    <source>
        <dbReference type="ARBA" id="ARBA00023136"/>
    </source>
</evidence>
<keyword evidence="9" id="KW-1185">Reference proteome</keyword>
<dbReference type="PROSITE" id="PS50893">
    <property type="entry name" value="ABC_TRANSPORTER_2"/>
    <property type="match status" value="1"/>
</dbReference>
<reference evidence="8 9" key="1">
    <citation type="submission" date="2018-07" db="EMBL/GenBank/DDBJ databases">
        <title>Genome sequencing of Moraxellaceae gen. HYN0046.</title>
        <authorList>
            <person name="Kim M."/>
            <person name="Yi H."/>
        </authorList>
    </citation>
    <scope>NUCLEOTIDE SEQUENCE [LARGE SCALE GENOMIC DNA]</scope>
    <source>
        <strain evidence="8 9">HYN0046</strain>
    </source>
</reference>
<dbReference type="GO" id="GO:0016887">
    <property type="term" value="F:ATP hydrolysis activity"/>
    <property type="evidence" value="ECO:0007669"/>
    <property type="project" value="InterPro"/>
</dbReference>
<evidence type="ECO:0000313" key="9">
    <source>
        <dbReference type="Proteomes" id="UP000253940"/>
    </source>
</evidence>
<dbReference type="PANTHER" id="PTHR43499">
    <property type="entry name" value="ABC TRANSPORTER I FAMILY MEMBER 1"/>
    <property type="match status" value="1"/>
</dbReference>
<dbReference type="GO" id="GO:0017004">
    <property type="term" value="P:cytochrome complex assembly"/>
    <property type="evidence" value="ECO:0007669"/>
    <property type="project" value="UniProtKB-KW"/>
</dbReference>
<dbReference type="KEGG" id="mbah:HYN46_08610"/>
<dbReference type="InterPro" id="IPR017871">
    <property type="entry name" value="ABC_transporter-like_CS"/>
</dbReference>
<keyword evidence="6" id="KW-0472">Membrane</keyword>
<keyword evidence="3" id="KW-0201">Cytochrome c-type biogenesis</keyword>
<dbReference type="InterPro" id="IPR003593">
    <property type="entry name" value="AAA+_ATPase"/>
</dbReference>
<dbReference type="Gene3D" id="3.40.50.300">
    <property type="entry name" value="P-loop containing nucleotide triphosphate hydrolases"/>
    <property type="match status" value="1"/>
</dbReference>
<dbReference type="Pfam" id="PF00005">
    <property type="entry name" value="ABC_tran"/>
    <property type="match status" value="1"/>
</dbReference>
<evidence type="ECO:0000256" key="5">
    <source>
        <dbReference type="ARBA" id="ARBA00022967"/>
    </source>
</evidence>